<evidence type="ECO:0000313" key="2">
    <source>
        <dbReference type="EMBL" id="SVB87112.1"/>
    </source>
</evidence>
<name>A0A382HIX3_9ZZZZ</name>
<evidence type="ECO:0008006" key="3">
    <source>
        <dbReference type="Google" id="ProtNLM"/>
    </source>
</evidence>
<accession>A0A382HIX3</accession>
<organism evidence="2">
    <name type="scientific">marine metagenome</name>
    <dbReference type="NCBI Taxonomy" id="408172"/>
    <lineage>
        <taxon>unclassified sequences</taxon>
        <taxon>metagenomes</taxon>
        <taxon>ecological metagenomes</taxon>
    </lineage>
</organism>
<proteinExistence type="predicted"/>
<feature type="region of interest" description="Disordered" evidence="1">
    <location>
        <begin position="219"/>
        <end position="241"/>
    </location>
</feature>
<dbReference type="AlphaFoldDB" id="A0A382HIX3"/>
<sequence>MPSVFLTAEWRHLVMLNFPIEPEALQKHTPKGTEIDDWEGTTYVSLVAFLFLETKVKGLAIPFHRDFEEINLRFYVRSRGPEGWRRGVVFVREVVPKQAIAFLARMLYNENYVACPTRSSVIDPSGDTAGSVEYGWQHDGQWLSIGAEFSGEPSLPKKNSLEEFITEHYWGYSTQRDGGTVEYQVEHPQWKVWEVSETKLDGDVVGFYGPEFASALQSPPSSTFVADGSPVTVRQGKRLDE</sequence>
<dbReference type="Pfam" id="PF09844">
    <property type="entry name" value="DUF2071"/>
    <property type="match status" value="1"/>
</dbReference>
<protein>
    <recommendedName>
        <fullName evidence="3">DUF2071 domain-containing protein</fullName>
    </recommendedName>
</protein>
<evidence type="ECO:0000256" key="1">
    <source>
        <dbReference type="SAM" id="MobiDB-lite"/>
    </source>
</evidence>
<dbReference type="EMBL" id="UINC01061487">
    <property type="protein sequence ID" value="SVB87112.1"/>
    <property type="molecule type" value="Genomic_DNA"/>
</dbReference>
<dbReference type="InterPro" id="IPR018644">
    <property type="entry name" value="DUF2071"/>
</dbReference>
<dbReference type="PANTHER" id="PTHR39186">
    <property type="entry name" value="DUF2071 FAMILY PROTEIN"/>
    <property type="match status" value="1"/>
</dbReference>
<reference evidence="2" key="1">
    <citation type="submission" date="2018-05" db="EMBL/GenBank/DDBJ databases">
        <authorList>
            <person name="Lanie J.A."/>
            <person name="Ng W.-L."/>
            <person name="Kazmierczak K.M."/>
            <person name="Andrzejewski T.M."/>
            <person name="Davidsen T.M."/>
            <person name="Wayne K.J."/>
            <person name="Tettelin H."/>
            <person name="Glass J.I."/>
            <person name="Rusch D."/>
            <person name="Podicherti R."/>
            <person name="Tsui H.-C.T."/>
            <person name="Winkler M.E."/>
        </authorList>
    </citation>
    <scope>NUCLEOTIDE SEQUENCE</scope>
</reference>
<gene>
    <name evidence="2" type="ORF">METZ01_LOCUS239966</name>
</gene>
<dbReference type="PANTHER" id="PTHR39186:SF1">
    <property type="entry name" value="DUF2071 DOMAIN-CONTAINING PROTEIN"/>
    <property type="match status" value="1"/>
</dbReference>